<accession>A0ABV0YBR8</accession>
<gene>
    <name evidence="2" type="ORF">AMECASPLE_008272</name>
</gene>
<keyword evidence="1" id="KW-0732">Signal</keyword>
<organism evidence="2 3">
    <name type="scientific">Ameca splendens</name>
    <dbReference type="NCBI Taxonomy" id="208324"/>
    <lineage>
        <taxon>Eukaryota</taxon>
        <taxon>Metazoa</taxon>
        <taxon>Chordata</taxon>
        <taxon>Craniata</taxon>
        <taxon>Vertebrata</taxon>
        <taxon>Euteleostomi</taxon>
        <taxon>Actinopterygii</taxon>
        <taxon>Neopterygii</taxon>
        <taxon>Teleostei</taxon>
        <taxon>Neoteleostei</taxon>
        <taxon>Acanthomorphata</taxon>
        <taxon>Ovalentaria</taxon>
        <taxon>Atherinomorphae</taxon>
        <taxon>Cyprinodontiformes</taxon>
        <taxon>Goodeidae</taxon>
        <taxon>Ameca</taxon>
    </lineage>
</organism>
<comment type="caution">
    <text evidence="2">The sequence shown here is derived from an EMBL/GenBank/DDBJ whole genome shotgun (WGS) entry which is preliminary data.</text>
</comment>
<protein>
    <recommendedName>
        <fullName evidence="4">Secreted protein</fullName>
    </recommendedName>
</protein>
<dbReference type="EMBL" id="JAHRIP010028651">
    <property type="protein sequence ID" value="MEQ2290941.1"/>
    <property type="molecule type" value="Genomic_DNA"/>
</dbReference>
<dbReference type="Proteomes" id="UP001469553">
    <property type="component" value="Unassembled WGS sequence"/>
</dbReference>
<name>A0ABV0YBR8_9TELE</name>
<evidence type="ECO:0000256" key="1">
    <source>
        <dbReference type="SAM" id="SignalP"/>
    </source>
</evidence>
<proteinExistence type="predicted"/>
<evidence type="ECO:0000313" key="3">
    <source>
        <dbReference type="Proteomes" id="UP001469553"/>
    </source>
</evidence>
<sequence length="133" mass="14314">MRNELGSCTPGSFTAVVLFYIYGAAAGPAVARCESHDSSAGNRDGPVILAPHRLHVTPALLALLLDAQHSPQDQTEDPHRHASCMQAHSPPVLFPVRTLQPLCFSRTSPLFGSVHFVSMSDSVNPPSSFYLSF</sequence>
<reference evidence="2 3" key="1">
    <citation type="submission" date="2021-06" db="EMBL/GenBank/DDBJ databases">
        <authorList>
            <person name="Palmer J.M."/>
        </authorList>
    </citation>
    <scope>NUCLEOTIDE SEQUENCE [LARGE SCALE GENOMIC DNA]</scope>
    <source>
        <strain evidence="2 3">AS_MEX2019</strain>
        <tissue evidence="2">Muscle</tissue>
    </source>
</reference>
<feature type="signal peptide" evidence="1">
    <location>
        <begin position="1"/>
        <end position="26"/>
    </location>
</feature>
<evidence type="ECO:0000313" key="2">
    <source>
        <dbReference type="EMBL" id="MEQ2290941.1"/>
    </source>
</evidence>
<feature type="chain" id="PRO_5047064692" description="Secreted protein" evidence="1">
    <location>
        <begin position="27"/>
        <end position="133"/>
    </location>
</feature>
<evidence type="ECO:0008006" key="4">
    <source>
        <dbReference type="Google" id="ProtNLM"/>
    </source>
</evidence>
<keyword evidence="3" id="KW-1185">Reference proteome</keyword>